<dbReference type="AlphaFoldDB" id="A0A0A9HEQ0"/>
<evidence type="ECO:0000313" key="1">
    <source>
        <dbReference type="EMBL" id="JAE31393.1"/>
    </source>
</evidence>
<reference evidence="1" key="2">
    <citation type="journal article" date="2015" name="Data Brief">
        <title>Shoot transcriptome of the giant reed, Arundo donax.</title>
        <authorList>
            <person name="Barrero R.A."/>
            <person name="Guerrero F.D."/>
            <person name="Moolhuijzen P."/>
            <person name="Goolsby J.A."/>
            <person name="Tidwell J."/>
            <person name="Bellgard S.E."/>
            <person name="Bellgard M.I."/>
        </authorList>
    </citation>
    <scope>NUCLEOTIDE SEQUENCE</scope>
    <source>
        <tissue evidence="1">Shoot tissue taken approximately 20 cm above the soil surface</tissue>
    </source>
</reference>
<name>A0A0A9HEQ0_ARUDO</name>
<organism evidence="1">
    <name type="scientific">Arundo donax</name>
    <name type="common">Giant reed</name>
    <name type="synonym">Donax arundinaceus</name>
    <dbReference type="NCBI Taxonomy" id="35708"/>
    <lineage>
        <taxon>Eukaryota</taxon>
        <taxon>Viridiplantae</taxon>
        <taxon>Streptophyta</taxon>
        <taxon>Embryophyta</taxon>
        <taxon>Tracheophyta</taxon>
        <taxon>Spermatophyta</taxon>
        <taxon>Magnoliopsida</taxon>
        <taxon>Liliopsida</taxon>
        <taxon>Poales</taxon>
        <taxon>Poaceae</taxon>
        <taxon>PACMAD clade</taxon>
        <taxon>Arundinoideae</taxon>
        <taxon>Arundineae</taxon>
        <taxon>Arundo</taxon>
    </lineage>
</organism>
<accession>A0A0A9HEQ0</accession>
<sequence length="59" mass="6403">MVIPVHHLACFTGSFPVQRVEMSQAGGDICNTPSPAPNMVIPVHHLAFSFICKIKILSN</sequence>
<protein>
    <submittedName>
        <fullName evidence="1">Uncharacterized protein</fullName>
    </submittedName>
</protein>
<dbReference type="EMBL" id="GBRH01166503">
    <property type="protein sequence ID" value="JAE31393.1"/>
    <property type="molecule type" value="Transcribed_RNA"/>
</dbReference>
<proteinExistence type="predicted"/>
<reference evidence="1" key="1">
    <citation type="submission" date="2014-09" db="EMBL/GenBank/DDBJ databases">
        <authorList>
            <person name="Magalhaes I.L.F."/>
            <person name="Oliveira U."/>
            <person name="Santos F.R."/>
            <person name="Vidigal T.H.D.A."/>
            <person name="Brescovit A.D."/>
            <person name="Santos A.J."/>
        </authorList>
    </citation>
    <scope>NUCLEOTIDE SEQUENCE</scope>
    <source>
        <tissue evidence="1">Shoot tissue taken approximately 20 cm above the soil surface</tissue>
    </source>
</reference>